<keyword evidence="7" id="KW-1185">Reference proteome</keyword>
<keyword evidence="2" id="KW-0805">Transcription regulation</keyword>
<dbReference type="SUPFAM" id="SSF46785">
    <property type="entry name" value="Winged helix' DNA-binding domain"/>
    <property type="match status" value="1"/>
</dbReference>
<dbReference type="Gene3D" id="3.40.190.10">
    <property type="entry name" value="Periplasmic binding protein-like II"/>
    <property type="match status" value="2"/>
</dbReference>
<dbReference type="GO" id="GO:0006351">
    <property type="term" value="P:DNA-templated transcription"/>
    <property type="evidence" value="ECO:0007669"/>
    <property type="project" value="TreeGrafter"/>
</dbReference>
<comment type="caution">
    <text evidence="6">The sequence shown here is derived from an EMBL/GenBank/DDBJ whole genome shotgun (WGS) entry which is preliminary data.</text>
</comment>
<sequence>MSQLRRLLPSMNGLVAFEAAVRCGTFARAAAELGVTGPAVSRTIGRLETYLGVLLFSRKPTGVELTAEGSDLFAAVTRGFSEIERSLNRLTPSRKTGRRPIVLSVSSAFATHWFMPRLAAFHERFPGEEIQFQLMSGPMRGPLDAVDLAMRYDHKREGEQEVLPLMDELLIPVCAPHFAWRGDSDAPAARMITLSEAQPDWSSVLSPATGRFDMEQFALSDYSLVVQAALVGQGIALGWLNTVSLLLAEGKLAPASQLAVRTGRRCELVVRESGRRPVLREVFQWMKDEFARDVAAIRSRYPHVSGLSSQ</sequence>
<dbReference type="Pfam" id="PF00126">
    <property type="entry name" value="HTH_1"/>
    <property type="match status" value="1"/>
</dbReference>
<dbReference type="EMBL" id="PVZS01000003">
    <property type="protein sequence ID" value="PSC06299.1"/>
    <property type="molecule type" value="Genomic_DNA"/>
</dbReference>
<dbReference type="InterPro" id="IPR036390">
    <property type="entry name" value="WH_DNA-bd_sf"/>
</dbReference>
<evidence type="ECO:0000313" key="6">
    <source>
        <dbReference type="EMBL" id="PSC06299.1"/>
    </source>
</evidence>
<protein>
    <submittedName>
        <fullName evidence="6">Transcriptional regulator</fullName>
    </submittedName>
</protein>
<organism evidence="6 7">
    <name type="scientific">Alsobacter soli</name>
    <dbReference type="NCBI Taxonomy" id="2109933"/>
    <lineage>
        <taxon>Bacteria</taxon>
        <taxon>Pseudomonadati</taxon>
        <taxon>Pseudomonadota</taxon>
        <taxon>Alphaproteobacteria</taxon>
        <taxon>Hyphomicrobiales</taxon>
        <taxon>Alsobacteraceae</taxon>
        <taxon>Alsobacter</taxon>
    </lineage>
</organism>
<feature type="domain" description="HTH lysR-type" evidence="5">
    <location>
        <begin position="9"/>
        <end position="66"/>
    </location>
</feature>
<dbReference type="Proteomes" id="UP000239772">
    <property type="component" value="Unassembled WGS sequence"/>
</dbReference>
<accession>A0A2T1HXS4</accession>
<comment type="similarity">
    <text evidence="1">Belongs to the LysR transcriptional regulatory family.</text>
</comment>
<dbReference type="InterPro" id="IPR000847">
    <property type="entry name" value="LysR_HTH_N"/>
</dbReference>
<dbReference type="InterPro" id="IPR036388">
    <property type="entry name" value="WH-like_DNA-bd_sf"/>
</dbReference>
<reference evidence="7" key="1">
    <citation type="submission" date="2018-03" db="EMBL/GenBank/DDBJ databases">
        <authorList>
            <person name="Sun L."/>
            <person name="Liu H."/>
            <person name="Chen W."/>
            <person name="Huang K."/>
            <person name="Liu W."/>
            <person name="Gao X."/>
        </authorList>
    </citation>
    <scope>NUCLEOTIDE SEQUENCE [LARGE SCALE GENOMIC DNA]</scope>
    <source>
        <strain evidence="7">SH9</strain>
    </source>
</reference>
<dbReference type="InterPro" id="IPR005119">
    <property type="entry name" value="LysR_subst-bd"/>
</dbReference>
<dbReference type="PROSITE" id="PS50931">
    <property type="entry name" value="HTH_LYSR"/>
    <property type="match status" value="1"/>
</dbReference>
<evidence type="ECO:0000259" key="5">
    <source>
        <dbReference type="PROSITE" id="PS50931"/>
    </source>
</evidence>
<proteinExistence type="inferred from homology"/>
<dbReference type="PRINTS" id="PR00039">
    <property type="entry name" value="HTHLYSR"/>
</dbReference>
<gene>
    <name evidence="6" type="ORF">SLNSH_03145</name>
</gene>
<dbReference type="InterPro" id="IPR058163">
    <property type="entry name" value="LysR-type_TF_proteobact-type"/>
</dbReference>
<dbReference type="RefSeq" id="WP_106335214.1">
    <property type="nucleotide sequence ID" value="NZ_PVZS01000003.1"/>
</dbReference>
<keyword evidence="4" id="KW-0804">Transcription</keyword>
<evidence type="ECO:0000313" key="7">
    <source>
        <dbReference type="Proteomes" id="UP000239772"/>
    </source>
</evidence>
<dbReference type="SUPFAM" id="SSF53850">
    <property type="entry name" value="Periplasmic binding protein-like II"/>
    <property type="match status" value="1"/>
</dbReference>
<evidence type="ECO:0000256" key="3">
    <source>
        <dbReference type="ARBA" id="ARBA00023125"/>
    </source>
</evidence>
<evidence type="ECO:0000256" key="1">
    <source>
        <dbReference type="ARBA" id="ARBA00009437"/>
    </source>
</evidence>
<dbReference type="Gene3D" id="1.10.10.10">
    <property type="entry name" value="Winged helix-like DNA-binding domain superfamily/Winged helix DNA-binding domain"/>
    <property type="match status" value="1"/>
</dbReference>
<dbReference type="PANTHER" id="PTHR30537:SF74">
    <property type="entry name" value="HTH-TYPE TRANSCRIPTIONAL REGULATOR TRPI"/>
    <property type="match status" value="1"/>
</dbReference>
<dbReference type="GO" id="GO:0043565">
    <property type="term" value="F:sequence-specific DNA binding"/>
    <property type="evidence" value="ECO:0007669"/>
    <property type="project" value="TreeGrafter"/>
</dbReference>
<dbReference type="Pfam" id="PF03466">
    <property type="entry name" value="LysR_substrate"/>
    <property type="match status" value="1"/>
</dbReference>
<dbReference type="GO" id="GO:0003700">
    <property type="term" value="F:DNA-binding transcription factor activity"/>
    <property type="evidence" value="ECO:0007669"/>
    <property type="project" value="InterPro"/>
</dbReference>
<keyword evidence="3" id="KW-0238">DNA-binding</keyword>
<dbReference type="AlphaFoldDB" id="A0A2T1HXS4"/>
<evidence type="ECO:0000256" key="4">
    <source>
        <dbReference type="ARBA" id="ARBA00023163"/>
    </source>
</evidence>
<dbReference type="PANTHER" id="PTHR30537">
    <property type="entry name" value="HTH-TYPE TRANSCRIPTIONAL REGULATOR"/>
    <property type="match status" value="1"/>
</dbReference>
<name>A0A2T1HXS4_9HYPH</name>
<evidence type="ECO:0000256" key="2">
    <source>
        <dbReference type="ARBA" id="ARBA00023015"/>
    </source>
</evidence>
<dbReference type="OrthoDB" id="9804958at2"/>